<evidence type="ECO:0000313" key="3">
    <source>
        <dbReference type="Proteomes" id="UP001202328"/>
    </source>
</evidence>
<organism evidence="2 3">
    <name type="scientific">Papaver atlanticum</name>
    <dbReference type="NCBI Taxonomy" id="357466"/>
    <lineage>
        <taxon>Eukaryota</taxon>
        <taxon>Viridiplantae</taxon>
        <taxon>Streptophyta</taxon>
        <taxon>Embryophyta</taxon>
        <taxon>Tracheophyta</taxon>
        <taxon>Spermatophyta</taxon>
        <taxon>Magnoliopsida</taxon>
        <taxon>Ranunculales</taxon>
        <taxon>Papaveraceae</taxon>
        <taxon>Papaveroideae</taxon>
        <taxon>Papaver</taxon>
    </lineage>
</organism>
<keyword evidence="3" id="KW-1185">Reference proteome</keyword>
<name>A0AAD4SER9_9MAGN</name>
<comment type="caution">
    <text evidence="2">The sequence shown here is derived from an EMBL/GenBank/DDBJ whole genome shotgun (WGS) entry which is preliminary data.</text>
</comment>
<keyword evidence="1" id="KW-0812">Transmembrane</keyword>
<sequence>MGAGNPGKYYIKPSKKLMSMAPEWRVVEHEDGIETITNRAAFKGNPIFIRFFSNNQAIGADGEYKDDDFSYIVNTDLLNDKQLRAETEDGVTTIYYPKIKGDDNKRKNVVKLHFPFQFLFLILGVCFCISSSNIFDTVDFLADSPHANNQRELTENIGFATEGTLTTFRKCSGTFNLVLQLKQDGARPST</sequence>
<keyword evidence="1" id="KW-0472">Membrane</keyword>
<proteinExistence type="predicted"/>
<dbReference type="AlphaFoldDB" id="A0AAD4SER9"/>
<accession>A0AAD4SER9</accession>
<dbReference type="Proteomes" id="UP001202328">
    <property type="component" value="Unassembled WGS sequence"/>
</dbReference>
<feature type="transmembrane region" description="Helical" evidence="1">
    <location>
        <begin position="114"/>
        <end position="135"/>
    </location>
</feature>
<protein>
    <submittedName>
        <fullName evidence="2">Uncharacterized protein</fullName>
    </submittedName>
</protein>
<evidence type="ECO:0000313" key="2">
    <source>
        <dbReference type="EMBL" id="KAI3901793.1"/>
    </source>
</evidence>
<gene>
    <name evidence="2" type="ORF">MKW98_013908</name>
</gene>
<reference evidence="2" key="1">
    <citation type="submission" date="2022-04" db="EMBL/GenBank/DDBJ databases">
        <title>A functionally conserved STORR gene fusion in Papaver species that diverged 16.8 million years ago.</title>
        <authorList>
            <person name="Catania T."/>
        </authorList>
    </citation>
    <scope>NUCLEOTIDE SEQUENCE</scope>
    <source>
        <strain evidence="2">S-188037</strain>
    </source>
</reference>
<evidence type="ECO:0000256" key="1">
    <source>
        <dbReference type="SAM" id="Phobius"/>
    </source>
</evidence>
<keyword evidence="1" id="KW-1133">Transmembrane helix</keyword>
<dbReference type="EMBL" id="JAJJMB010011506">
    <property type="protein sequence ID" value="KAI3901793.1"/>
    <property type="molecule type" value="Genomic_DNA"/>
</dbReference>